<keyword evidence="3" id="KW-1185">Reference proteome</keyword>
<gene>
    <name evidence="2" type="ORF">EDD59_102302</name>
</gene>
<dbReference type="RefSeq" id="WP_132378757.1">
    <property type="nucleotide sequence ID" value="NZ_SLZZ01000002.1"/>
</dbReference>
<evidence type="ECO:0000313" key="3">
    <source>
        <dbReference type="Proteomes" id="UP000295726"/>
    </source>
</evidence>
<comment type="caution">
    <text evidence="2">The sequence shown here is derived from an EMBL/GenBank/DDBJ whole genome shotgun (WGS) entry which is preliminary data.</text>
</comment>
<dbReference type="Proteomes" id="UP000295726">
    <property type="component" value="Unassembled WGS sequence"/>
</dbReference>
<protein>
    <submittedName>
        <fullName evidence="2">Helix-turn-helix protein</fullName>
    </submittedName>
</protein>
<feature type="domain" description="Transposase IS30-like HTH" evidence="1">
    <location>
        <begin position="9"/>
        <end position="51"/>
    </location>
</feature>
<organism evidence="2 3">
    <name type="scientific">Muricomes intestini</name>
    <dbReference type="NCBI Taxonomy" id="1796634"/>
    <lineage>
        <taxon>Bacteria</taxon>
        <taxon>Bacillati</taxon>
        <taxon>Bacillota</taxon>
        <taxon>Clostridia</taxon>
        <taxon>Lachnospirales</taxon>
        <taxon>Lachnospiraceae</taxon>
        <taxon>Muricomes</taxon>
    </lineage>
</organism>
<evidence type="ECO:0000313" key="2">
    <source>
        <dbReference type="EMBL" id="TCS82431.1"/>
    </source>
</evidence>
<dbReference type="InterPro" id="IPR025246">
    <property type="entry name" value="IS30-like_HTH"/>
</dbReference>
<dbReference type="OrthoDB" id="9776104at2"/>
<sequence length="178" mass="20644">MSKLIPGNHKHLTLEDRTFIEESLDEGKSFRAISKYLCKDPSSISDEVHKNRIPNTWNRGSFNNPYNFCLHRFRCKKVNACKKLTLCDRACRSCHICNKVCHNFERKQCKQIERAPYVCNSCEKQRNKCPISTKYNYDAKAAQRMYLERLASSREGINLTKKELHAIDAVVKPLSTQG</sequence>
<name>A0A4R3KIC1_9FIRM</name>
<dbReference type="AlphaFoldDB" id="A0A4R3KIC1"/>
<accession>A0A4R3KIC1</accession>
<dbReference type="Pfam" id="PF13936">
    <property type="entry name" value="HTH_38"/>
    <property type="match status" value="1"/>
</dbReference>
<dbReference type="EMBL" id="SLZZ01000002">
    <property type="protein sequence ID" value="TCS82431.1"/>
    <property type="molecule type" value="Genomic_DNA"/>
</dbReference>
<reference evidence="2 3" key="1">
    <citation type="submission" date="2019-03" db="EMBL/GenBank/DDBJ databases">
        <title>Genomic Encyclopedia of Type Strains, Phase IV (KMG-IV): sequencing the most valuable type-strain genomes for metagenomic binning, comparative biology and taxonomic classification.</title>
        <authorList>
            <person name="Goeker M."/>
        </authorList>
    </citation>
    <scope>NUCLEOTIDE SEQUENCE [LARGE SCALE GENOMIC DNA]</scope>
    <source>
        <strain evidence="2 3">DSM 29489</strain>
    </source>
</reference>
<evidence type="ECO:0000259" key="1">
    <source>
        <dbReference type="Pfam" id="PF13936"/>
    </source>
</evidence>
<proteinExistence type="predicted"/>